<reference evidence="1 2" key="2">
    <citation type="submission" date="2018-11" db="EMBL/GenBank/DDBJ databases">
        <authorList>
            <consortium name="Pathogen Informatics"/>
        </authorList>
    </citation>
    <scope>NUCLEOTIDE SEQUENCE [LARGE SCALE GENOMIC DNA]</scope>
</reference>
<reference evidence="3" key="1">
    <citation type="submission" date="2016-06" db="UniProtKB">
        <authorList>
            <consortium name="WormBaseParasite"/>
        </authorList>
    </citation>
    <scope>IDENTIFICATION</scope>
</reference>
<evidence type="ECO:0000313" key="1">
    <source>
        <dbReference type="EMBL" id="VDN19912.1"/>
    </source>
</evidence>
<dbReference type="EMBL" id="UYRT01079069">
    <property type="protein sequence ID" value="VDN19912.1"/>
    <property type="molecule type" value="Genomic_DNA"/>
</dbReference>
<name>A0A183DTU3_9BILA</name>
<evidence type="ECO:0000313" key="3">
    <source>
        <dbReference type="WBParaSite" id="GPUH_0001214801-mRNA-1"/>
    </source>
</evidence>
<keyword evidence="2" id="KW-1185">Reference proteome</keyword>
<dbReference type="Proteomes" id="UP000271098">
    <property type="component" value="Unassembled WGS sequence"/>
</dbReference>
<dbReference type="WBParaSite" id="GPUH_0001214801-mRNA-1">
    <property type="protein sequence ID" value="GPUH_0001214801-mRNA-1"/>
    <property type="gene ID" value="GPUH_0001214801"/>
</dbReference>
<sequence>MRWHLLSSKIFNTKAIFGPKCLKKLEDLLNEHERQYNYNNTIWLTYNGDQQSMFNRTIETDSLIEAFELPPLVPYEDELRAIAAPSTEEAAVAAASKAETSGSKIESIA</sequence>
<gene>
    <name evidence="1" type="ORF">GPUH_LOCUS12134</name>
</gene>
<accession>A0A183DTU3</accession>
<proteinExistence type="predicted"/>
<organism evidence="3">
    <name type="scientific">Gongylonema pulchrum</name>
    <dbReference type="NCBI Taxonomy" id="637853"/>
    <lineage>
        <taxon>Eukaryota</taxon>
        <taxon>Metazoa</taxon>
        <taxon>Ecdysozoa</taxon>
        <taxon>Nematoda</taxon>
        <taxon>Chromadorea</taxon>
        <taxon>Rhabditida</taxon>
        <taxon>Spirurina</taxon>
        <taxon>Spiruromorpha</taxon>
        <taxon>Spiruroidea</taxon>
        <taxon>Gongylonematidae</taxon>
        <taxon>Gongylonema</taxon>
    </lineage>
</organism>
<protein>
    <submittedName>
        <fullName evidence="3">Reverse transcriptase domain-containing protein</fullName>
    </submittedName>
</protein>
<dbReference type="AlphaFoldDB" id="A0A183DTU3"/>
<evidence type="ECO:0000313" key="2">
    <source>
        <dbReference type="Proteomes" id="UP000271098"/>
    </source>
</evidence>